<keyword evidence="2" id="KW-1185">Reference proteome</keyword>
<dbReference type="EMBL" id="OM897575">
    <property type="protein sequence ID" value="UOL49097.1"/>
    <property type="molecule type" value="Genomic_DNA"/>
</dbReference>
<name>A0A9X9E8Z8_9CAUD</name>
<organism evidence="1 2">
    <name type="scientific">Leptolyngbya phage Lbo240-yong1</name>
    <dbReference type="NCBI Taxonomy" id="2928836"/>
    <lineage>
        <taxon>Viruses</taxon>
        <taxon>Duplodnaviria</taxon>
        <taxon>Heunggongvirae</taxon>
        <taxon>Uroviricota</taxon>
        <taxon>Caudoviricetes</taxon>
        <taxon>Saffermanviridae</taxon>
        <taxon>Wumpquatrovirus</taxon>
        <taxon>Wumpquatrovirus Lbo240yong1</taxon>
    </lineage>
</organism>
<evidence type="ECO:0000313" key="1">
    <source>
        <dbReference type="EMBL" id="UOL49097.1"/>
    </source>
</evidence>
<protein>
    <submittedName>
        <fullName evidence="1">Uncharacterized protein</fullName>
    </submittedName>
</protein>
<proteinExistence type="predicted"/>
<evidence type="ECO:0000313" key="2">
    <source>
        <dbReference type="Proteomes" id="UP001164278"/>
    </source>
</evidence>
<sequence>MQMEFSRDLHDDMLKFKRLFQKDVKSLHLNPTDYSMLRKRHGGVIQTGKEYRGVQILLDHVAVRSYYSDSPIFPPLDEKEIALFRRLKSGMTLEEAATDMGYAHEYARQILRTFYLSPYTPRQMRSESTLAKRARLLYELLPEIATGTAARILDCSSPTARQYRPKTDND</sequence>
<accession>A0A9X9E8Z8</accession>
<dbReference type="Proteomes" id="UP001164278">
    <property type="component" value="Segment"/>
</dbReference>
<reference evidence="1" key="1">
    <citation type="submission" date="2022-03" db="EMBL/GenBank/DDBJ databases">
        <authorList>
            <person name="Li D."/>
            <person name="Zhou Q."/>
            <person name="Cai R."/>
            <person name="Wang F."/>
            <person name="Qian M."/>
            <person name="Liu W."/>
            <person name="Pan L."/>
            <person name="Lin W."/>
            <person name="Tong Y."/>
            <person name="Cao L."/>
        </authorList>
    </citation>
    <scope>NUCLEOTIDE SEQUENCE</scope>
</reference>